<keyword evidence="8" id="KW-1185">Reference proteome</keyword>
<dbReference type="Gene3D" id="3.10.290.10">
    <property type="entry name" value="RNA-binding S4 domain"/>
    <property type="match status" value="1"/>
</dbReference>
<dbReference type="CDD" id="cd00165">
    <property type="entry name" value="S4"/>
    <property type="match status" value="1"/>
</dbReference>
<evidence type="ECO:0000256" key="1">
    <source>
        <dbReference type="ARBA" id="ARBA00008396"/>
    </source>
</evidence>
<keyword evidence="7" id="KW-0346">Stress response</keyword>
<evidence type="ECO:0000256" key="4">
    <source>
        <dbReference type="PIRNR" id="PIRNR016821"/>
    </source>
</evidence>
<dbReference type="SMART" id="SM00363">
    <property type="entry name" value="S4"/>
    <property type="match status" value="1"/>
</dbReference>
<dbReference type="GO" id="GO:0003727">
    <property type="term" value="F:single-stranded RNA binding"/>
    <property type="evidence" value="ECO:0007669"/>
    <property type="project" value="InterPro"/>
</dbReference>
<evidence type="ECO:0000256" key="3">
    <source>
        <dbReference type="ARBA" id="ARBA00023125"/>
    </source>
</evidence>
<dbReference type="Pfam" id="PF01479">
    <property type="entry name" value="S4"/>
    <property type="match status" value="1"/>
</dbReference>
<organism evidence="7 8">
    <name type="scientific">Pseudomonas anguilliseptica</name>
    <dbReference type="NCBI Taxonomy" id="53406"/>
    <lineage>
        <taxon>Bacteria</taxon>
        <taxon>Pseudomonadati</taxon>
        <taxon>Pseudomonadota</taxon>
        <taxon>Gammaproteobacteria</taxon>
        <taxon>Pseudomonadales</taxon>
        <taxon>Pseudomonadaceae</taxon>
        <taxon>Pseudomonas</taxon>
    </lineage>
</organism>
<dbReference type="Proteomes" id="UP000242849">
    <property type="component" value="Unassembled WGS sequence"/>
</dbReference>
<dbReference type="STRING" id="53406.SAMN05421553_2093"/>
<gene>
    <name evidence="7" type="ORF">SAMN05421553_2093</name>
</gene>
<dbReference type="GO" id="GO:0043023">
    <property type="term" value="F:ribosomal large subunit binding"/>
    <property type="evidence" value="ECO:0007669"/>
    <property type="project" value="InterPro"/>
</dbReference>
<name>A0A1H4Y695_PSEAG</name>
<sequence>MSTCTAGINGDQMSDKDDDKVRLDKWLWAARFYKTRALAKAAIEGGKVHHRGERCKPGKEPKIGDIYVIRTGFEERSVVVQALSVVRRGAPEAQTLYAETAESIARREQAAVQRKAGALGMQTDGRPSKKQRRQIHDFNERQDGGLRHPWADDEF</sequence>
<dbReference type="SUPFAM" id="SSF55174">
    <property type="entry name" value="Alpha-L RNA-binding motif"/>
    <property type="match status" value="1"/>
</dbReference>
<accession>A0A1H4Y695</accession>
<dbReference type="GO" id="GO:0034605">
    <property type="term" value="P:cellular response to heat"/>
    <property type="evidence" value="ECO:0007669"/>
    <property type="project" value="InterPro"/>
</dbReference>
<dbReference type="GO" id="GO:0003677">
    <property type="term" value="F:DNA binding"/>
    <property type="evidence" value="ECO:0007669"/>
    <property type="project" value="UniProtKB-KW"/>
</dbReference>
<evidence type="ECO:0000256" key="5">
    <source>
        <dbReference type="SAM" id="MobiDB-lite"/>
    </source>
</evidence>
<evidence type="ECO:0000313" key="7">
    <source>
        <dbReference type="EMBL" id="SED13506.1"/>
    </source>
</evidence>
<keyword evidence="2 4" id="KW-0694">RNA-binding</keyword>
<evidence type="ECO:0000313" key="8">
    <source>
        <dbReference type="Proteomes" id="UP000242849"/>
    </source>
</evidence>
<dbReference type="PROSITE" id="PS50889">
    <property type="entry name" value="S4"/>
    <property type="match status" value="1"/>
</dbReference>
<feature type="region of interest" description="Disordered" evidence="5">
    <location>
        <begin position="114"/>
        <end position="155"/>
    </location>
</feature>
<feature type="compositionally biased region" description="Basic and acidic residues" evidence="5">
    <location>
        <begin position="134"/>
        <end position="155"/>
    </location>
</feature>
<evidence type="ECO:0000259" key="6">
    <source>
        <dbReference type="SMART" id="SM00363"/>
    </source>
</evidence>
<dbReference type="PIRSF" id="PIRSF016821">
    <property type="entry name" value="HSP15"/>
    <property type="match status" value="1"/>
</dbReference>
<proteinExistence type="inferred from homology"/>
<keyword evidence="3 4" id="KW-0238">DNA-binding</keyword>
<feature type="domain" description="RNA-binding S4" evidence="6">
    <location>
        <begin position="21"/>
        <end position="84"/>
    </location>
</feature>
<dbReference type="InterPro" id="IPR002942">
    <property type="entry name" value="S4_RNA-bd"/>
</dbReference>
<evidence type="ECO:0000256" key="2">
    <source>
        <dbReference type="ARBA" id="ARBA00022884"/>
    </source>
</evidence>
<reference evidence="8" key="1">
    <citation type="submission" date="2016-10" db="EMBL/GenBank/DDBJ databases">
        <authorList>
            <person name="Varghese N."/>
            <person name="Submissions S."/>
        </authorList>
    </citation>
    <scope>NUCLEOTIDE SEQUENCE [LARGE SCALE GENOMIC DNA]</scope>
    <source>
        <strain evidence="8">DSM 12111</strain>
    </source>
</reference>
<dbReference type="InterPro" id="IPR036986">
    <property type="entry name" value="S4_RNA-bd_sf"/>
</dbReference>
<protein>
    <recommendedName>
        <fullName evidence="4">Heat shock protein 15</fullName>
    </recommendedName>
</protein>
<comment type="similarity">
    <text evidence="1 4">Belongs to the HSP15 family.</text>
</comment>
<dbReference type="InterPro" id="IPR025708">
    <property type="entry name" value="HSP15"/>
</dbReference>
<dbReference type="EMBL" id="FNSC01000001">
    <property type="protein sequence ID" value="SED13506.1"/>
    <property type="molecule type" value="Genomic_DNA"/>
</dbReference>
<dbReference type="AlphaFoldDB" id="A0A1H4Y695"/>